<dbReference type="HOGENOM" id="CLU_1349805_0_0_1"/>
<dbReference type="OMA" id="FVTLYRK"/>
<evidence type="ECO:0000313" key="1">
    <source>
        <dbReference type="EMBL" id="ELQ76497.1"/>
    </source>
</evidence>
<protein>
    <submittedName>
        <fullName evidence="1">Uncharacterized protein</fullName>
    </submittedName>
</protein>
<organism evidence="1 2">
    <name type="scientific">Trachipleistophora hominis</name>
    <name type="common">Microsporidian parasite</name>
    <dbReference type="NCBI Taxonomy" id="72359"/>
    <lineage>
        <taxon>Eukaryota</taxon>
        <taxon>Fungi</taxon>
        <taxon>Fungi incertae sedis</taxon>
        <taxon>Microsporidia</taxon>
        <taxon>Pleistophoridae</taxon>
        <taxon>Trachipleistophora</taxon>
    </lineage>
</organism>
<dbReference type="InParanoid" id="L7K078"/>
<keyword evidence="2" id="KW-1185">Reference proteome</keyword>
<sequence length="234" mass="27631">VPYISYHLTCQLFPSAPSQKYFSLTNRPVLESKMLKYNGIVEITGKKGSGRTNIVLKESQRKGTLFISVKPLPINRYTNLLAKKYGNKITEIDDHLNNTFILIINKLERLEAFILYKLNDLVKKHGISLIVLYEIDFLLLDDYVEMDSIFCVMNKLHEIKYNNRLDVVFVTLYRKVFSHNYNIRLSMEYFINERYQVSRRNDARKIVHVNYSNNDVFNVLITDDDVIYVRKQEE</sequence>
<dbReference type="VEuPathDB" id="MicrosporidiaDB:THOM_0525"/>
<dbReference type="Proteomes" id="UP000011185">
    <property type="component" value="Unassembled WGS sequence"/>
</dbReference>
<name>L7K078_TRAHO</name>
<dbReference type="Gene3D" id="3.40.50.300">
    <property type="entry name" value="P-loop containing nucleotide triphosphate hydrolases"/>
    <property type="match status" value="1"/>
</dbReference>
<feature type="non-terminal residue" evidence="1">
    <location>
        <position position="1"/>
    </location>
</feature>
<gene>
    <name evidence="1" type="ORF">THOM_0525</name>
</gene>
<reference evidence="1 2" key="1">
    <citation type="journal article" date="2012" name="PLoS Pathog.">
        <title>The genome of the obligate intracellular parasite Trachipleistophora hominis: new insights into microsporidian genome dynamics and reductive evolution.</title>
        <authorList>
            <person name="Heinz E."/>
            <person name="Williams T.A."/>
            <person name="Nakjang S."/>
            <person name="Noel C.J."/>
            <person name="Swan D.C."/>
            <person name="Goldberg A.V."/>
            <person name="Harris S.R."/>
            <person name="Weinmaier T."/>
            <person name="Markert S."/>
            <person name="Becher D."/>
            <person name="Bernhardt J."/>
            <person name="Dagan T."/>
            <person name="Hacker C."/>
            <person name="Lucocq J.M."/>
            <person name="Schweder T."/>
            <person name="Rattei T."/>
            <person name="Hall N."/>
            <person name="Hirt R.P."/>
            <person name="Embley T.M."/>
        </authorList>
    </citation>
    <scope>NUCLEOTIDE SEQUENCE [LARGE SCALE GENOMIC DNA]</scope>
</reference>
<proteinExistence type="predicted"/>
<accession>L7K078</accession>
<evidence type="ECO:0000313" key="2">
    <source>
        <dbReference type="Proteomes" id="UP000011185"/>
    </source>
</evidence>
<dbReference type="OrthoDB" id="1861185at2759"/>
<dbReference type="AlphaFoldDB" id="L7K078"/>
<dbReference type="InterPro" id="IPR027417">
    <property type="entry name" value="P-loop_NTPase"/>
</dbReference>
<dbReference type="SUPFAM" id="SSF52540">
    <property type="entry name" value="P-loop containing nucleoside triphosphate hydrolases"/>
    <property type="match status" value="1"/>
</dbReference>
<dbReference type="EMBL" id="JH993845">
    <property type="protein sequence ID" value="ELQ76497.1"/>
    <property type="molecule type" value="Genomic_DNA"/>
</dbReference>